<protein>
    <submittedName>
        <fullName evidence="1">Uncharacterized protein</fullName>
    </submittedName>
</protein>
<accession>A0A5S9M611</accession>
<evidence type="ECO:0000313" key="2">
    <source>
        <dbReference type="Proteomes" id="UP000464658"/>
    </source>
</evidence>
<evidence type="ECO:0000313" key="1">
    <source>
        <dbReference type="EMBL" id="BBP88563.1"/>
    </source>
</evidence>
<organism evidence="1 2">
    <name type="scientific">Bacillus safensis</name>
    <dbReference type="NCBI Taxonomy" id="561879"/>
    <lineage>
        <taxon>Bacteria</taxon>
        <taxon>Bacillati</taxon>
        <taxon>Bacillota</taxon>
        <taxon>Bacilli</taxon>
        <taxon>Bacillales</taxon>
        <taxon>Bacillaceae</taxon>
        <taxon>Bacillus</taxon>
    </lineage>
</organism>
<name>A0A5S9M611_BACIA</name>
<gene>
    <name evidence="1" type="ORF">BsIDN1_21810</name>
</gene>
<reference evidence="1 2" key="1">
    <citation type="submission" date="2019-12" db="EMBL/GenBank/DDBJ databases">
        <title>Full genome sequence of a Bacillus safensis strain isolated from commercially available natto in Indonesia.</title>
        <authorList>
            <person name="Yoshida M."/>
            <person name="Uomi M."/>
            <person name="Waturangi D."/>
            <person name="Ekaputri J.J."/>
            <person name="Setiamarga D.H.E."/>
        </authorList>
    </citation>
    <scope>NUCLEOTIDE SEQUENCE [LARGE SCALE GENOMIC DNA]</scope>
    <source>
        <strain evidence="1 2">IDN1</strain>
    </source>
</reference>
<dbReference type="Proteomes" id="UP000464658">
    <property type="component" value="Chromosome"/>
</dbReference>
<sequence length="50" mass="5746">MSIEESAEILYTQLLNELISNYDDFIEIKDSENVTIHKTDVTAALSFKRP</sequence>
<dbReference type="EMBL" id="AP021906">
    <property type="protein sequence ID" value="BBP88563.1"/>
    <property type="molecule type" value="Genomic_DNA"/>
</dbReference>
<dbReference type="AlphaFoldDB" id="A0A5S9M611"/>
<proteinExistence type="predicted"/>